<evidence type="ECO:0000259" key="7">
    <source>
        <dbReference type="Pfam" id="PF13396"/>
    </source>
</evidence>
<evidence type="ECO:0000256" key="1">
    <source>
        <dbReference type="ARBA" id="ARBA00004651"/>
    </source>
</evidence>
<organism evidence="8 9">
    <name type="scientific">Arthrobacter livingstonensis</name>
    <dbReference type="NCBI Taxonomy" id="670078"/>
    <lineage>
        <taxon>Bacteria</taxon>
        <taxon>Bacillati</taxon>
        <taxon>Actinomycetota</taxon>
        <taxon>Actinomycetes</taxon>
        <taxon>Micrococcales</taxon>
        <taxon>Micrococcaceae</taxon>
        <taxon>Arthrobacter</taxon>
    </lineage>
</organism>
<reference evidence="8 9" key="1">
    <citation type="submission" date="2018-05" db="EMBL/GenBank/DDBJ databases">
        <title>Genetic diversity of glacier-inhabiting Cryobacterium bacteria in China and description of Cryobacterium mengkeensis sp. nov. and Arthrobacter glacialis sp. nov.</title>
        <authorList>
            <person name="Liu Q."/>
            <person name="Xin Y.-H."/>
        </authorList>
    </citation>
    <scope>NUCLEOTIDE SEQUENCE [LARGE SCALE GENOMIC DNA]</scope>
    <source>
        <strain evidence="8 9">LI2</strain>
    </source>
</reference>
<accession>A0A2V5LDC7</accession>
<keyword evidence="9" id="KW-1185">Reference proteome</keyword>
<keyword evidence="5 6" id="KW-0472">Membrane</keyword>
<dbReference type="RefSeq" id="WP_110499600.1">
    <property type="nucleotide sequence ID" value="NZ_QJVD01000002.1"/>
</dbReference>
<dbReference type="EMBL" id="QJVD01000002">
    <property type="protein sequence ID" value="PYI69458.1"/>
    <property type="molecule type" value="Genomic_DNA"/>
</dbReference>
<evidence type="ECO:0000256" key="3">
    <source>
        <dbReference type="ARBA" id="ARBA00022692"/>
    </source>
</evidence>
<keyword evidence="4 6" id="KW-1133">Transmembrane helix</keyword>
<feature type="transmembrane region" description="Helical" evidence="6">
    <location>
        <begin position="49"/>
        <end position="67"/>
    </location>
</feature>
<evidence type="ECO:0000256" key="2">
    <source>
        <dbReference type="ARBA" id="ARBA00022475"/>
    </source>
</evidence>
<comment type="subcellular location">
    <subcellularLocation>
        <location evidence="1">Cell membrane</location>
        <topology evidence="1">Multi-pass membrane protein</topology>
    </subcellularLocation>
</comment>
<dbReference type="Pfam" id="PF13396">
    <property type="entry name" value="PLDc_N"/>
    <property type="match status" value="1"/>
</dbReference>
<name>A0A2V5LDC7_9MICC</name>
<evidence type="ECO:0000313" key="9">
    <source>
        <dbReference type="Proteomes" id="UP000247832"/>
    </source>
</evidence>
<sequence>MAARKQWKDLSTRAKCAIVVAGAVQIALQLAALRDLSRRTPLEVNGSRTAWVAASFINFAGPVAYFVRGRKK</sequence>
<keyword evidence="2" id="KW-1003">Cell membrane</keyword>
<dbReference type="OrthoDB" id="5125307at2"/>
<dbReference type="AlphaFoldDB" id="A0A2V5LDC7"/>
<protein>
    <recommendedName>
        <fullName evidence="7">Cardiolipin synthase N-terminal domain-containing protein</fullName>
    </recommendedName>
</protein>
<proteinExistence type="predicted"/>
<evidence type="ECO:0000256" key="5">
    <source>
        <dbReference type="ARBA" id="ARBA00023136"/>
    </source>
</evidence>
<dbReference type="InterPro" id="IPR027379">
    <property type="entry name" value="CLS_N"/>
</dbReference>
<evidence type="ECO:0000256" key="6">
    <source>
        <dbReference type="SAM" id="Phobius"/>
    </source>
</evidence>
<keyword evidence="3 6" id="KW-0812">Transmembrane</keyword>
<evidence type="ECO:0000313" key="8">
    <source>
        <dbReference type="EMBL" id="PYI69458.1"/>
    </source>
</evidence>
<feature type="domain" description="Cardiolipin synthase N-terminal" evidence="7">
    <location>
        <begin position="27"/>
        <end position="70"/>
    </location>
</feature>
<evidence type="ECO:0000256" key="4">
    <source>
        <dbReference type="ARBA" id="ARBA00022989"/>
    </source>
</evidence>
<comment type="caution">
    <text evidence="8">The sequence shown here is derived from an EMBL/GenBank/DDBJ whole genome shotgun (WGS) entry which is preliminary data.</text>
</comment>
<gene>
    <name evidence="8" type="ORF">CVV68_03460</name>
</gene>
<dbReference type="Proteomes" id="UP000247832">
    <property type="component" value="Unassembled WGS sequence"/>
</dbReference>